<organism evidence="2 3">
    <name type="scientific">Tetragonisca angustula</name>
    <dbReference type="NCBI Taxonomy" id="166442"/>
    <lineage>
        <taxon>Eukaryota</taxon>
        <taxon>Metazoa</taxon>
        <taxon>Ecdysozoa</taxon>
        <taxon>Arthropoda</taxon>
        <taxon>Hexapoda</taxon>
        <taxon>Insecta</taxon>
        <taxon>Pterygota</taxon>
        <taxon>Neoptera</taxon>
        <taxon>Endopterygota</taxon>
        <taxon>Hymenoptera</taxon>
        <taxon>Apocrita</taxon>
        <taxon>Aculeata</taxon>
        <taxon>Apoidea</taxon>
        <taxon>Anthophila</taxon>
        <taxon>Apidae</taxon>
        <taxon>Tetragonisca</taxon>
    </lineage>
</organism>
<protein>
    <recommendedName>
        <fullName evidence="1">Retroviral polymerase SH3-like domain-containing protein</fullName>
    </recommendedName>
</protein>
<sequence>MDCEKAICGLYANIWKSSNRTEKGTTTKETVTKRGCYNCNEAKAYRLWTPNLRTVIKSRDIRFMETIKEHDDVTYKPLENLPFTVELFDEPTYVYITVEGQ</sequence>
<evidence type="ECO:0000259" key="1">
    <source>
        <dbReference type="Pfam" id="PF25597"/>
    </source>
</evidence>
<evidence type="ECO:0000313" key="3">
    <source>
        <dbReference type="Proteomes" id="UP001432146"/>
    </source>
</evidence>
<dbReference type="InterPro" id="IPR057670">
    <property type="entry name" value="SH3_retrovirus"/>
</dbReference>
<dbReference type="AlphaFoldDB" id="A0AAW0ZES2"/>
<proteinExistence type="predicted"/>
<gene>
    <name evidence="2" type="ORF">QLX08_010106</name>
</gene>
<keyword evidence="3" id="KW-1185">Reference proteome</keyword>
<name>A0AAW0ZES2_9HYME</name>
<dbReference type="EMBL" id="JAWNGG020000247">
    <property type="protein sequence ID" value="KAK9295632.1"/>
    <property type="molecule type" value="Genomic_DNA"/>
</dbReference>
<comment type="caution">
    <text evidence="2">The sequence shown here is derived from an EMBL/GenBank/DDBJ whole genome shotgun (WGS) entry which is preliminary data.</text>
</comment>
<accession>A0AAW0ZES2</accession>
<feature type="domain" description="Retroviral polymerase SH3-like" evidence="1">
    <location>
        <begin position="40"/>
        <end position="69"/>
    </location>
</feature>
<evidence type="ECO:0000313" key="2">
    <source>
        <dbReference type="EMBL" id="KAK9295632.1"/>
    </source>
</evidence>
<dbReference type="Pfam" id="PF25597">
    <property type="entry name" value="SH3_retrovirus"/>
    <property type="match status" value="1"/>
</dbReference>
<reference evidence="2 3" key="1">
    <citation type="submission" date="2024-05" db="EMBL/GenBank/DDBJ databases">
        <title>The nuclear and mitochondrial genome assemblies of Tetragonisca angustula (Apidae: Meliponini), a tiny yet remarkable pollinator in the Neotropics.</title>
        <authorList>
            <person name="Ferrari R."/>
            <person name="Ricardo P.C."/>
            <person name="Dias F.C."/>
            <person name="Araujo N.S."/>
            <person name="Soares D.O."/>
            <person name="Zhou Q.-S."/>
            <person name="Zhu C.-D."/>
            <person name="Coutinho L."/>
            <person name="Airas M.C."/>
            <person name="Batista T.M."/>
        </authorList>
    </citation>
    <scope>NUCLEOTIDE SEQUENCE [LARGE SCALE GENOMIC DNA]</scope>
    <source>
        <strain evidence="2">ASF017062</strain>
        <tissue evidence="2">Abdomen</tissue>
    </source>
</reference>
<dbReference type="Proteomes" id="UP001432146">
    <property type="component" value="Unassembled WGS sequence"/>
</dbReference>